<evidence type="ECO:0000313" key="1">
    <source>
        <dbReference type="EMBL" id="MBB6069366.1"/>
    </source>
</evidence>
<dbReference type="AlphaFoldDB" id="A0A841GX46"/>
<reference evidence="1 2" key="1">
    <citation type="submission" date="2020-08" db="EMBL/GenBank/DDBJ databases">
        <title>Genomic Encyclopedia of Type Strains, Phase IV (KMG-IV): sequencing the most valuable type-strain genomes for metagenomic binning, comparative biology and taxonomic classification.</title>
        <authorList>
            <person name="Goeker M."/>
        </authorList>
    </citation>
    <scope>NUCLEOTIDE SEQUENCE [LARGE SCALE GENOMIC DNA]</scope>
    <source>
        <strain evidence="1 2">DSM 29007</strain>
    </source>
</reference>
<protein>
    <submittedName>
        <fullName evidence="1">Uncharacterized protein</fullName>
    </submittedName>
</protein>
<accession>A0A841GX46</accession>
<keyword evidence="2" id="KW-1185">Reference proteome</keyword>
<proteinExistence type="predicted"/>
<comment type="caution">
    <text evidence="1">The sequence shown here is derived from an EMBL/GenBank/DDBJ whole genome shotgun (WGS) entry which is preliminary data.</text>
</comment>
<organism evidence="1 2">
    <name type="scientific">Longimicrobium terrae</name>
    <dbReference type="NCBI Taxonomy" id="1639882"/>
    <lineage>
        <taxon>Bacteria</taxon>
        <taxon>Pseudomonadati</taxon>
        <taxon>Gemmatimonadota</taxon>
        <taxon>Longimicrobiia</taxon>
        <taxon>Longimicrobiales</taxon>
        <taxon>Longimicrobiaceae</taxon>
        <taxon>Longimicrobium</taxon>
    </lineage>
</organism>
<evidence type="ECO:0000313" key="2">
    <source>
        <dbReference type="Proteomes" id="UP000582837"/>
    </source>
</evidence>
<sequence length="94" mass="10467">MSRAFVREDSGFVPPGHFGLPPRDDPGFDAAAARALLEAARHGNTPSAESATGYRWGEPRLHRHVRRLLAAAEALPEHEQDLRYVRVARRFLAP</sequence>
<dbReference type="Proteomes" id="UP000582837">
    <property type="component" value="Unassembled WGS sequence"/>
</dbReference>
<gene>
    <name evidence="1" type="ORF">HNQ61_000981</name>
</gene>
<dbReference type="RefSeq" id="WP_170037804.1">
    <property type="nucleotide sequence ID" value="NZ_JABDTL010000002.1"/>
</dbReference>
<dbReference type="EMBL" id="JACHIA010000002">
    <property type="protein sequence ID" value="MBB6069366.1"/>
    <property type="molecule type" value="Genomic_DNA"/>
</dbReference>
<name>A0A841GX46_9BACT</name>